<name>A0A8J2NRW6_9HEXA</name>
<comment type="caution">
    <text evidence="2">The sequence shown here is derived from an EMBL/GenBank/DDBJ whole genome shotgun (WGS) entry which is preliminary data.</text>
</comment>
<dbReference type="EMBL" id="CAJVCH010012782">
    <property type="protein sequence ID" value="CAG7673178.1"/>
    <property type="molecule type" value="Genomic_DNA"/>
</dbReference>
<sequence>GGAKVFLWGTLPSNRQSVVSLRLERSSSRERREAPLKTNGCNTPGNGVQPVVASVLPGFRRRPVSYSD</sequence>
<organism evidence="2 3">
    <name type="scientific">Allacma fusca</name>
    <dbReference type="NCBI Taxonomy" id="39272"/>
    <lineage>
        <taxon>Eukaryota</taxon>
        <taxon>Metazoa</taxon>
        <taxon>Ecdysozoa</taxon>
        <taxon>Arthropoda</taxon>
        <taxon>Hexapoda</taxon>
        <taxon>Collembola</taxon>
        <taxon>Symphypleona</taxon>
        <taxon>Sminthuridae</taxon>
        <taxon>Allacma</taxon>
    </lineage>
</organism>
<accession>A0A8J2NRW6</accession>
<feature type="compositionally biased region" description="Basic and acidic residues" evidence="1">
    <location>
        <begin position="22"/>
        <end position="35"/>
    </location>
</feature>
<feature type="non-terminal residue" evidence="2">
    <location>
        <position position="1"/>
    </location>
</feature>
<dbReference type="Proteomes" id="UP000708208">
    <property type="component" value="Unassembled WGS sequence"/>
</dbReference>
<reference evidence="2" key="1">
    <citation type="submission" date="2021-06" db="EMBL/GenBank/DDBJ databases">
        <authorList>
            <person name="Hodson N. C."/>
            <person name="Mongue J. A."/>
            <person name="Jaron S. K."/>
        </authorList>
    </citation>
    <scope>NUCLEOTIDE SEQUENCE</scope>
</reference>
<protein>
    <submittedName>
        <fullName evidence="2">Uncharacterized protein</fullName>
    </submittedName>
</protein>
<evidence type="ECO:0000313" key="3">
    <source>
        <dbReference type="Proteomes" id="UP000708208"/>
    </source>
</evidence>
<keyword evidence="3" id="KW-1185">Reference proteome</keyword>
<evidence type="ECO:0000313" key="2">
    <source>
        <dbReference type="EMBL" id="CAG7673178.1"/>
    </source>
</evidence>
<dbReference type="AlphaFoldDB" id="A0A8J2NRW6"/>
<evidence type="ECO:0000256" key="1">
    <source>
        <dbReference type="SAM" id="MobiDB-lite"/>
    </source>
</evidence>
<proteinExistence type="predicted"/>
<feature type="region of interest" description="Disordered" evidence="1">
    <location>
        <begin position="19"/>
        <end position="49"/>
    </location>
</feature>
<gene>
    <name evidence="2" type="ORF">AFUS01_LOCUS2237</name>
</gene>